<dbReference type="GO" id="GO:0016757">
    <property type="term" value="F:glycosyltransferase activity"/>
    <property type="evidence" value="ECO:0007669"/>
    <property type="project" value="UniProtKB-ARBA"/>
</dbReference>
<gene>
    <name evidence="2" type="ORF">DES47_101686</name>
</gene>
<keyword evidence="2" id="KW-0808">Transferase</keyword>
<organism evidence="2 3">
    <name type="scientific">Roseateles toxinivorans</name>
    <dbReference type="NCBI Taxonomy" id="270368"/>
    <lineage>
        <taxon>Bacteria</taxon>
        <taxon>Pseudomonadati</taxon>
        <taxon>Pseudomonadota</taxon>
        <taxon>Betaproteobacteria</taxon>
        <taxon>Burkholderiales</taxon>
        <taxon>Sphaerotilaceae</taxon>
        <taxon>Roseateles</taxon>
    </lineage>
</organism>
<accession>A0A4R6QU20</accession>
<reference evidence="2 3" key="1">
    <citation type="submission" date="2019-03" db="EMBL/GenBank/DDBJ databases">
        <title>Genomic Encyclopedia of Type Strains, Phase IV (KMG-IV): sequencing the most valuable type-strain genomes for metagenomic binning, comparative biology and taxonomic classification.</title>
        <authorList>
            <person name="Goeker M."/>
        </authorList>
    </citation>
    <scope>NUCLEOTIDE SEQUENCE [LARGE SCALE GENOMIC DNA]</scope>
    <source>
        <strain evidence="2 3">DSM 16998</strain>
    </source>
</reference>
<comment type="caution">
    <text evidence="2">The sequence shown here is derived from an EMBL/GenBank/DDBJ whole genome shotgun (WGS) entry which is preliminary data.</text>
</comment>
<dbReference type="EMBL" id="SNXS01000001">
    <property type="protein sequence ID" value="TDP74623.1"/>
    <property type="molecule type" value="Genomic_DNA"/>
</dbReference>
<dbReference type="InterPro" id="IPR028098">
    <property type="entry name" value="Glyco_trans_4-like_N"/>
</dbReference>
<dbReference type="Gene3D" id="3.40.50.2000">
    <property type="entry name" value="Glycogen Phosphorylase B"/>
    <property type="match status" value="2"/>
</dbReference>
<feature type="domain" description="Glycosyltransferase subfamily 4-like N-terminal" evidence="1">
    <location>
        <begin position="88"/>
        <end position="211"/>
    </location>
</feature>
<evidence type="ECO:0000313" key="2">
    <source>
        <dbReference type="EMBL" id="TDP74623.1"/>
    </source>
</evidence>
<name>A0A4R6QU20_9BURK</name>
<proteinExistence type="predicted"/>
<dbReference type="SUPFAM" id="SSF53756">
    <property type="entry name" value="UDP-Glycosyltransferase/glycogen phosphorylase"/>
    <property type="match status" value="1"/>
</dbReference>
<protein>
    <submittedName>
        <fullName evidence="2">Glycosyl transferase family 4</fullName>
    </submittedName>
</protein>
<sequence>MSTAPKRVLMVAFHFPPQSGSSGVQRSLRFVQQLPSFGWEPIVLSIWPGAYETTSEDLLGEVPVSTVVHRAMALDASRHLAIRRRYLAALARPDRWASWRWDGVRAGLKLIREWRPQLIWSTYPIATAHLIAAKLQAHSGLPWVADFRDPMAQDGYPSDPIAHRQFQAIETLAAQQASQCLFTTPGAASEYRRRYPAAAARMGVLENGYDEASFAAIEAALDSSRPRLNPDRVTLLHSGLVYPSERDPTALFKALALLTERSPGLSHRLRIRFRASGHDAMLTALATQLGVTEMIELVAPLPYKDALTEMLCADALLVMQAANCNQQIPAKVYEYLRARRPVVCLADPGGDTATMLRSAGVTAVAALDDPTQIVELLHTLLIQSQSPDGIVNAIASEAVAAAARTARTAALAEHFDRLTR</sequence>
<dbReference type="InParanoid" id="A0A4R6QU20"/>
<dbReference type="Pfam" id="PF13439">
    <property type="entry name" value="Glyco_transf_4"/>
    <property type="match status" value="1"/>
</dbReference>
<dbReference type="RefSeq" id="WP_208114889.1">
    <property type="nucleotide sequence ID" value="NZ_SNXS01000001.1"/>
</dbReference>
<dbReference type="Proteomes" id="UP000295361">
    <property type="component" value="Unassembled WGS sequence"/>
</dbReference>
<evidence type="ECO:0000259" key="1">
    <source>
        <dbReference type="Pfam" id="PF13439"/>
    </source>
</evidence>
<evidence type="ECO:0000313" key="3">
    <source>
        <dbReference type="Proteomes" id="UP000295361"/>
    </source>
</evidence>
<keyword evidence="3" id="KW-1185">Reference proteome</keyword>
<dbReference type="AlphaFoldDB" id="A0A4R6QU20"/>